<dbReference type="InterPro" id="IPR011044">
    <property type="entry name" value="Quino_amine_DH_bsu"/>
</dbReference>
<evidence type="ECO:0000313" key="2">
    <source>
        <dbReference type="Proteomes" id="UP000501982"/>
    </source>
</evidence>
<dbReference type="AlphaFoldDB" id="A0A7L5EBD2"/>
<dbReference type="PROSITE" id="PS51257">
    <property type="entry name" value="PROKAR_LIPOPROTEIN"/>
    <property type="match status" value="1"/>
</dbReference>
<accession>A0A7L5EBD2</accession>
<dbReference type="RefSeq" id="WP_008774469.1">
    <property type="nucleotide sequence ID" value="NZ_CP051672.1"/>
</dbReference>
<dbReference type="EMBL" id="CP051672">
    <property type="protein sequence ID" value="QJE28726.1"/>
    <property type="molecule type" value="Genomic_DNA"/>
</dbReference>
<protein>
    <submittedName>
        <fullName evidence="1">6-bladed beta-propeller</fullName>
    </submittedName>
</protein>
<gene>
    <name evidence="1" type="ORF">HHO38_10450</name>
</gene>
<evidence type="ECO:0000313" key="1">
    <source>
        <dbReference type="EMBL" id="QJE28726.1"/>
    </source>
</evidence>
<dbReference type="Proteomes" id="UP000501982">
    <property type="component" value="Chromosome"/>
</dbReference>
<organism evidence="1 2">
    <name type="scientific">Parabacteroides distasonis</name>
    <dbReference type="NCBI Taxonomy" id="823"/>
    <lineage>
        <taxon>Bacteria</taxon>
        <taxon>Pseudomonadati</taxon>
        <taxon>Bacteroidota</taxon>
        <taxon>Bacteroidia</taxon>
        <taxon>Bacteroidales</taxon>
        <taxon>Tannerellaceae</taxon>
        <taxon>Parabacteroides</taxon>
    </lineage>
</organism>
<dbReference type="Pfam" id="PF17170">
    <property type="entry name" value="DUF5128"/>
    <property type="match status" value="1"/>
</dbReference>
<name>A0A7L5EBD2_PARDI</name>
<dbReference type="InterPro" id="IPR011042">
    <property type="entry name" value="6-blade_b-propeller_TolB-like"/>
</dbReference>
<proteinExistence type="predicted"/>
<sequence length="353" mass="41317">MVKYFILLAILLTACDRSQENERAIFNIDLTDLVESTVEPINIDKWSKKVRYVPLETTDSVFIKYIQKVYLHDNKFLIVHSGRISVFDIQGRYLHDIGKKGNGPEEYADLFDLCLHGNDIYVQETPNRIKVYDREGKFMRNLRYPENIRGIYPLPDKDEIFAFIPNLFGNTPSRFYHIQGETVTDSIPNLRLYPKAVFQMMFWHEFFPTQGNRLNGFMELYNDTIYRITPKREIKPYAAVQIGKLQPTETERYGVAPGDIRKNPMEGKKPMIALGECEERIYLYSNYIVNLFFCFDKKTGVSQALEITYPKGYYSLSENARFVPRFLADDNSYLIDWEQPENDNNPVLILVEP</sequence>
<reference evidence="1 2" key="1">
    <citation type="submission" date="2020-04" db="EMBL/GenBank/DDBJ databases">
        <title>Complete Genomes and Methylome analysis of CBBP consortium that reverse antibiotic-induced susceptibility to vancomycin-resistant Enterococcus faecium infection.</title>
        <authorList>
            <person name="Fomenkov A."/>
            <person name="Zhang Z."/>
            <person name="Pamer E."/>
            <person name="Roberts R.J."/>
        </authorList>
    </citation>
    <scope>NUCLEOTIDE SEQUENCE [LARGE SCALE GENOMIC DNA]</scope>
    <source>
        <strain evidence="2">CBBP</strain>
    </source>
</reference>
<dbReference type="SUPFAM" id="SSF50969">
    <property type="entry name" value="YVTN repeat-like/Quinoprotein amine dehydrogenase"/>
    <property type="match status" value="1"/>
</dbReference>
<dbReference type="Gene3D" id="2.120.10.30">
    <property type="entry name" value="TolB, C-terminal domain"/>
    <property type="match status" value="1"/>
</dbReference>